<evidence type="ECO:0000313" key="3">
    <source>
        <dbReference type="Proteomes" id="UP001174909"/>
    </source>
</evidence>
<dbReference type="Proteomes" id="UP001174909">
    <property type="component" value="Unassembled WGS sequence"/>
</dbReference>
<feature type="domain" description="NIF system FeS cluster assembly NifU N-terminal" evidence="1">
    <location>
        <begin position="3"/>
        <end position="123"/>
    </location>
</feature>
<dbReference type="SUPFAM" id="SSF82649">
    <property type="entry name" value="SufE/NifU"/>
    <property type="match status" value="1"/>
</dbReference>
<dbReference type="Pfam" id="PF01592">
    <property type="entry name" value="NifU_N"/>
    <property type="match status" value="1"/>
</dbReference>
<accession>A0AA35WVU1</accession>
<comment type="caution">
    <text evidence="2">The sequence shown here is derived from an EMBL/GenBank/DDBJ whole genome shotgun (WGS) entry which is preliminary data.</text>
</comment>
<dbReference type="GO" id="GO:0016226">
    <property type="term" value="P:iron-sulfur cluster assembly"/>
    <property type="evidence" value="ECO:0007669"/>
    <property type="project" value="InterPro"/>
</dbReference>
<dbReference type="CDD" id="cd06664">
    <property type="entry name" value="IscU_like"/>
    <property type="match status" value="1"/>
</dbReference>
<evidence type="ECO:0000313" key="2">
    <source>
        <dbReference type="EMBL" id="CAI8030701.1"/>
    </source>
</evidence>
<keyword evidence="3" id="KW-1185">Reference proteome</keyword>
<proteinExistence type="predicted"/>
<name>A0AA35WVU1_GEOBA</name>
<sequence>MRYSDAVHDHFDNPRNIGAIEHPDAAAEVSNPACGDIMHLTLRIVDARITEAKFKTMGCPAAIAAGSVTTELLIGRSVNEPIPLTRVEVNEALGGLSPQKVHTSVLAEDAVKAAVRDYHRRQGK</sequence>
<dbReference type="AlphaFoldDB" id="A0AA35WVU1"/>
<dbReference type="PANTHER" id="PTHR10093">
    <property type="entry name" value="IRON-SULFUR CLUSTER ASSEMBLY ENZYME NIFU HOMOLOG"/>
    <property type="match status" value="1"/>
</dbReference>
<reference evidence="2" key="1">
    <citation type="submission" date="2023-03" db="EMBL/GenBank/DDBJ databases">
        <authorList>
            <person name="Steffen K."/>
            <person name="Cardenas P."/>
        </authorList>
    </citation>
    <scope>NUCLEOTIDE SEQUENCE</scope>
</reference>
<evidence type="ECO:0000259" key="1">
    <source>
        <dbReference type="Pfam" id="PF01592"/>
    </source>
</evidence>
<dbReference type="GO" id="GO:0051536">
    <property type="term" value="F:iron-sulfur cluster binding"/>
    <property type="evidence" value="ECO:0007669"/>
    <property type="project" value="InterPro"/>
</dbReference>
<gene>
    <name evidence="2" type="ORF">GBAR_LOCUS17406</name>
</gene>
<dbReference type="InterPro" id="IPR002871">
    <property type="entry name" value="NIF_FeS_clus_asmbl_NifU_N"/>
</dbReference>
<dbReference type="GO" id="GO:0005506">
    <property type="term" value="F:iron ion binding"/>
    <property type="evidence" value="ECO:0007669"/>
    <property type="project" value="InterPro"/>
</dbReference>
<dbReference type="EMBL" id="CASHTH010002492">
    <property type="protein sequence ID" value="CAI8030701.1"/>
    <property type="molecule type" value="Genomic_DNA"/>
</dbReference>
<dbReference type="Gene3D" id="3.90.1010.10">
    <property type="match status" value="1"/>
</dbReference>
<organism evidence="2 3">
    <name type="scientific">Geodia barretti</name>
    <name type="common">Barrett's horny sponge</name>
    <dbReference type="NCBI Taxonomy" id="519541"/>
    <lineage>
        <taxon>Eukaryota</taxon>
        <taxon>Metazoa</taxon>
        <taxon>Porifera</taxon>
        <taxon>Demospongiae</taxon>
        <taxon>Heteroscleromorpha</taxon>
        <taxon>Tetractinellida</taxon>
        <taxon>Astrophorina</taxon>
        <taxon>Geodiidae</taxon>
        <taxon>Geodia</taxon>
    </lineage>
</organism>
<protein>
    <submittedName>
        <fullName evidence="2">Iron-sulfur cluster assembly scaffold protein IscU 2</fullName>
    </submittedName>
</protein>